<dbReference type="Pfam" id="PF10711">
    <property type="entry name" value="DUF2513"/>
    <property type="match status" value="1"/>
</dbReference>
<sequence length="125" mass="13930">MKRNWDIVREILTKMEECSSPGDTLSLSSFDTERAAEISYHAELLLEAGLIDGQMSKTINHGPHGFFLRRLTWSGHEFLDSIRSDSIWKKTKNVFASKGIEMTVDLVKSVATELTNSALKGEIGG</sequence>
<protein>
    <submittedName>
        <fullName evidence="1">DUF2513 domain-containing protein</fullName>
    </submittedName>
</protein>
<dbReference type="Proteomes" id="UP001589628">
    <property type="component" value="Unassembled WGS sequence"/>
</dbReference>
<accession>A0ABV5ZH06</accession>
<dbReference type="RefSeq" id="WP_027312909.1">
    <property type="nucleotide sequence ID" value="NZ_JBHLZN010000007.1"/>
</dbReference>
<evidence type="ECO:0000313" key="2">
    <source>
        <dbReference type="Proteomes" id="UP001589628"/>
    </source>
</evidence>
<dbReference type="EMBL" id="JBHLZN010000007">
    <property type="protein sequence ID" value="MFB9887893.1"/>
    <property type="molecule type" value="Genomic_DNA"/>
</dbReference>
<organism evidence="1 2">
    <name type="scientific">Balneatrix alpica</name>
    <dbReference type="NCBI Taxonomy" id="75684"/>
    <lineage>
        <taxon>Bacteria</taxon>
        <taxon>Pseudomonadati</taxon>
        <taxon>Pseudomonadota</taxon>
        <taxon>Gammaproteobacteria</taxon>
        <taxon>Oceanospirillales</taxon>
        <taxon>Balneatrichaceae</taxon>
        <taxon>Balneatrix</taxon>
    </lineage>
</organism>
<comment type="caution">
    <text evidence="1">The sequence shown here is derived from an EMBL/GenBank/DDBJ whole genome shotgun (WGS) entry which is preliminary data.</text>
</comment>
<proteinExistence type="predicted"/>
<name>A0ABV5ZH06_9GAMM</name>
<dbReference type="InterPro" id="IPR019650">
    <property type="entry name" value="DUF2513"/>
</dbReference>
<reference evidence="1 2" key="1">
    <citation type="submission" date="2024-09" db="EMBL/GenBank/DDBJ databases">
        <authorList>
            <person name="Sun Q."/>
            <person name="Mori K."/>
        </authorList>
    </citation>
    <scope>NUCLEOTIDE SEQUENCE [LARGE SCALE GENOMIC DNA]</scope>
    <source>
        <strain evidence="1 2">ATCC 51285</strain>
    </source>
</reference>
<evidence type="ECO:0000313" key="1">
    <source>
        <dbReference type="EMBL" id="MFB9887893.1"/>
    </source>
</evidence>
<keyword evidence="2" id="KW-1185">Reference proteome</keyword>
<gene>
    <name evidence="1" type="ORF">ACFFLH_15875</name>
</gene>